<evidence type="ECO:0000313" key="11">
    <source>
        <dbReference type="Proteomes" id="UP000199597"/>
    </source>
</evidence>
<keyword evidence="11" id="KW-1185">Reference proteome</keyword>
<dbReference type="Proteomes" id="UP000199597">
    <property type="component" value="Chromosome I"/>
</dbReference>
<feature type="domain" description="ABC transmembrane type-1" evidence="9">
    <location>
        <begin position="100"/>
        <end position="288"/>
    </location>
</feature>
<evidence type="ECO:0000256" key="2">
    <source>
        <dbReference type="ARBA" id="ARBA00022448"/>
    </source>
</evidence>
<feature type="transmembrane region" description="Helical" evidence="7">
    <location>
        <begin position="266"/>
        <end position="286"/>
    </location>
</feature>
<dbReference type="STRING" id="1136497.SAMN04489752_1847"/>
<keyword evidence="2 7" id="KW-0813">Transport</keyword>
<feature type="transmembrane region" description="Helical" evidence="7">
    <location>
        <begin position="221"/>
        <end position="245"/>
    </location>
</feature>
<evidence type="ECO:0000313" key="10">
    <source>
        <dbReference type="EMBL" id="SDS50051.1"/>
    </source>
</evidence>
<feature type="region of interest" description="Disordered" evidence="8">
    <location>
        <begin position="1"/>
        <end position="27"/>
    </location>
</feature>
<protein>
    <submittedName>
        <fullName evidence="10">Peptide/nickel transport system permease protein</fullName>
    </submittedName>
</protein>
<evidence type="ECO:0000259" key="9">
    <source>
        <dbReference type="PROSITE" id="PS50928"/>
    </source>
</evidence>
<dbReference type="GO" id="GO:0005886">
    <property type="term" value="C:plasma membrane"/>
    <property type="evidence" value="ECO:0007669"/>
    <property type="project" value="UniProtKB-SubCell"/>
</dbReference>
<sequence length="302" mass="32626">MTDIMSLPGTGQEQPEPPTEAAKRKRPTTAWTLFRRNRVALIGLSLLALILLAITFGPMIYPNNPFEIVGIPMEAPGESDVLLGTDALGRDLFAELLYGGRATMLVGVVAAILSTAIGIILGGFAGYHRGWADSVAVRITEFFQVLPPLLLAMVLVTLFTPSLLTITIAIGVVSWPATMRITRAEFLRIRELDYVRNDRAAGAGDFWIIMKTILPNALPPIVVMSTLVIGQAMLFEAGLSFLGLGDPNTMSWGLILGNNREQMLTAWWPVAFPGLAIFLAVLSVSLSGDGLNDALNPKGRER</sequence>
<keyword evidence="5 7" id="KW-1133">Transmembrane helix</keyword>
<dbReference type="AlphaFoldDB" id="A0A1H1SQ67"/>
<reference evidence="11" key="1">
    <citation type="submission" date="2016-10" db="EMBL/GenBank/DDBJ databases">
        <authorList>
            <person name="Varghese N."/>
            <person name="Submissions S."/>
        </authorList>
    </citation>
    <scope>NUCLEOTIDE SEQUENCE [LARGE SCALE GENOMIC DNA]</scope>
    <source>
        <strain evidence="11">DSM 23676</strain>
    </source>
</reference>
<proteinExistence type="inferred from homology"/>
<feature type="transmembrane region" description="Helical" evidence="7">
    <location>
        <begin position="102"/>
        <end position="127"/>
    </location>
</feature>
<comment type="similarity">
    <text evidence="7">Belongs to the binding-protein-dependent transport system permease family.</text>
</comment>
<comment type="subcellular location">
    <subcellularLocation>
        <location evidence="1 7">Cell membrane</location>
        <topology evidence="1 7">Multi-pass membrane protein</topology>
    </subcellularLocation>
</comment>
<evidence type="ECO:0000256" key="4">
    <source>
        <dbReference type="ARBA" id="ARBA00022692"/>
    </source>
</evidence>
<evidence type="ECO:0000256" key="1">
    <source>
        <dbReference type="ARBA" id="ARBA00004651"/>
    </source>
</evidence>
<gene>
    <name evidence="10" type="ORF">SAMN04489752_1847</name>
</gene>
<dbReference type="InterPro" id="IPR050366">
    <property type="entry name" value="BP-dependent_transpt_permease"/>
</dbReference>
<dbReference type="PANTHER" id="PTHR43386:SF1">
    <property type="entry name" value="D,D-DIPEPTIDE TRANSPORT SYSTEM PERMEASE PROTEIN DDPC-RELATED"/>
    <property type="match status" value="1"/>
</dbReference>
<dbReference type="CDD" id="cd06261">
    <property type="entry name" value="TM_PBP2"/>
    <property type="match status" value="1"/>
</dbReference>
<keyword evidence="6 7" id="KW-0472">Membrane</keyword>
<dbReference type="InterPro" id="IPR035906">
    <property type="entry name" value="MetI-like_sf"/>
</dbReference>
<feature type="transmembrane region" description="Helical" evidence="7">
    <location>
        <begin position="148"/>
        <end position="173"/>
    </location>
</feature>
<dbReference type="Gene3D" id="1.10.3720.10">
    <property type="entry name" value="MetI-like"/>
    <property type="match status" value="1"/>
</dbReference>
<dbReference type="PANTHER" id="PTHR43386">
    <property type="entry name" value="OLIGOPEPTIDE TRANSPORT SYSTEM PERMEASE PROTEIN APPC"/>
    <property type="match status" value="1"/>
</dbReference>
<organism evidence="10 11">
    <name type="scientific">Brevibacterium siliguriense</name>
    <dbReference type="NCBI Taxonomy" id="1136497"/>
    <lineage>
        <taxon>Bacteria</taxon>
        <taxon>Bacillati</taxon>
        <taxon>Actinomycetota</taxon>
        <taxon>Actinomycetes</taxon>
        <taxon>Micrococcales</taxon>
        <taxon>Brevibacteriaceae</taxon>
        <taxon>Brevibacterium</taxon>
    </lineage>
</organism>
<dbReference type="EMBL" id="LT629766">
    <property type="protein sequence ID" value="SDS50051.1"/>
    <property type="molecule type" value="Genomic_DNA"/>
</dbReference>
<dbReference type="GO" id="GO:0055085">
    <property type="term" value="P:transmembrane transport"/>
    <property type="evidence" value="ECO:0007669"/>
    <property type="project" value="InterPro"/>
</dbReference>
<dbReference type="PROSITE" id="PS50928">
    <property type="entry name" value="ABC_TM1"/>
    <property type="match status" value="1"/>
</dbReference>
<keyword evidence="4 7" id="KW-0812">Transmembrane</keyword>
<dbReference type="Pfam" id="PF00528">
    <property type="entry name" value="BPD_transp_1"/>
    <property type="match status" value="1"/>
</dbReference>
<evidence type="ECO:0000256" key="8">
    <source>
        <dbReference type="SAM" id="MobiDB-lite"/>
    </source>
</evidence>
<dbReference type="InterPro" id="IPR025966">
    <property type="entry name" value="OppC_N"/>
</dbReference>
<evidence type="ECO:0000256" key="3">
    <source>
        <dbReference type="ARBA" id="ARBA00022475"/>
    </source>
</evidence>
<feature type="transmembrane region" description="Helical" evidence="7">
    <location>
        <begin position="39"/>
        <end position="61"/>
    </location>
</feature>
<name>A0A1H1SQ67_9MICO</name>
<accession>A0A1H1SQ67</accession>
<evidence type="ECO:0000256" key="5">
    <source>
        <dbReference type="ARBA" id="ARBA00022989"/>
    </source>
</evidence>
<evidence type="ECO:0000256" key="6">
    <source>
        <dbReference type="ARBA" id="ARBA00023136"/>
    </source>
</evidence>
<dbReference type="InterPro" id="IPR000515">
    <property type="entry name" value="MetI-like"/>
</dbReference>
<dbReference type="RefSeq" id="WP_197678119.1">
    <property type="nucleotide sequence ID" value="NZ_LT629766.1"/>
</dbReference>
<keyword evidence="3" id="KW-1003">Cell membrane</keyword>
<dbReference type="Pfam" id="PF12911">
    <property type="entry name" value="OppC_N"/>
    <property type="match status" value="1"/>
</dbReference>
<dbReference type="SUPFAM" id="SSF161098">
    <property type="entry name" value="MetI-like"/>
    <property type="match status" value="1"/>
</dbReference>
<evidence type="ECO:0000256" key="7">
    <source>
        <dbReference type="RuleBase" id="RU363032"/>
    </source>
</evidence>